<keyword evidence="2" id="KW-0732">Signal</keyword>
<feature type="region of interest" description="Disordered" evidence="1">
    <location>
        <begin position="139"/>
        <end position="171"/>
    </location>
</feature>
<accession>E7A096</accession>
<dbReference type="Proteomes" id="UP000008867">
    <property type="component" value="Chromosome 6"/>
</dbReference>
<dbReference type="VEuPathDB" id="FungiDB:sr20006"/>
<dbReference type="HOGENOM" id="CLU_1563889_0_0_1"/>
<evidence type="ECO:0000313" key="3">
    <source>
        <dbReference type="EMBL" id="CBQ72903.1"/>
    </source>
</evidence>
<evidence type="ECO:0000313" key="4">
    <source>
        <dbReference type="Proteomes" id="UP000008867"/>
    </source>
</evidence>
<evidence type="ECO:0000256" key="2">
    <source>
        <dbReference type="SAM" id="SignalP"/>
    </source>
</evidence>
<feature type="signal peptide" evidence="2">
    <location>
        <begin position="1"/>
        <end position="21"/>
    </location>
</feature>
<dbReference type="eggNOG" id="ENOG502R4KM">
    <property type="taxonomic scope" value="Eukaryota"/>
</dbReference>
<evidence type="ECO:0000256" key="1">
    <source>
        <dbReference type="SAM" id="MobiDB-lite"/>
    </source>
</evidence>
<dbReference type="EMBL" id="FQ311471">
    <property type="protein sequence ID" value="CBQ72903.1"/>
    <property type="molecule type" value="Genomic_DNA"/>
</dbReference>
<reference evidence="3 4" key="1">
    <citation type="journal article" date="2010" name="Science">
        <title>Pathogenicity determinants in smut fungi revealed by genome comparison.</title>
        <authorList>
            <person name="Schirawski J."/>
            <person name="Mannhaupt G."/>
            <person name="Muench K."/>
            <person name="Brefort T."/>
            <person name="Schipper K."/>
            <person name="Doehlemann G."/>
            <person name="Di Stasio M."/>
            <person name="Roessel N."/>
            <person name="Mendoza-Mendoza A."/>
            <person name="Pester D."/>
            <person name="Mueller O."/>
            <person name="Winterberg B."/>
            <person name="Meyer E."/>
            <person name="Ghareeb H."/>
            <person name="Wollenberg T."/>
            <person name="Muensterkoetter M."/>
            <person name="Wong P."/>
            <person name="Walter M."/>
            <person name="Stukenbrock E."/>
            <person name="Gueldener U."/>
            <person name="Kahmann R."/>
        </authorList>
    </citation>
    <scope>NUCLEOTIDE SEQUENCE [LARGE SCALE GENOMIC DNA]</scope>
    <source>
        <strain evidence="4">SRZ2</strain>
    </source>
</reference>
<proteinExistence type="predicted"/>
<keyword evidence="4" id="KW-1185">Reference proteome</keyword>
<dbReference type="AlphaFoldDB" id="E7A096"/>
<organism evidence="3 4">
    <name type="scientific">Sporisorium reilianum (strain SRZ2)</name>
    <name type="common">Maize head smut fungus</name>
    <dbReference type="NCBI Taxonomy" id="999809"/>
    <lineage>
        <taxon>Eukaryota</taxon>
        <taxon>Fungi</taxon>
        <taxon>Dikarya</taxon>
        <taxon>Basidiomycota</taxon>
        <taxon>Ustilaginomycotina</taxon>
        <taxon>Ustilaginomycetes</taxon>
        <taxon>Ustilaginales</taxon>
        <taxon>Ustilaginaceae</taxon>
        <taxon>Sporisorium</taxon>
    </lineage>
</organism>
<protein>
    <submittedName>
        <fullName evidence="3">Conserved hypothetical Ustilaginaceae-specific protein</fullName>
    </submittedName>
</protein>
<name>E7A096_SPORE</name>
<feature type="compositionally biased region" description="Basic and acidic residues" evidence="1">
    <location>
        <begin position="139"/>
        <end position="155"/>
    </location>
</feature>
<gene>
    <name evidence="3" type="ORF">sr20006</name>
</gene>
<feature type="chain" id="PRO_5003217066" evidence="2">
    <location>
        <begin position="22"/>
        <end position="171"/>
    </location>
</feature>
<feature type="compositionally biased region" description="Gly residues" evidence="1">
    <location>
        <begin position="162"/>
        <end position="171"/>
    </location>
</feature>
<sequence>MKFFQILIAAVLLAGVSLVSAQRPDVVEAGGAGIHFLWDQVGNGLFYPELDSGFGEQASAWTAFLRSDGEEIVKRFYSAEPFVSGAKSATYHGRGKFLNIVYGQDKNVYVLGSTGKDYRIAMARELVNSFAEKQALKRAQEEAERDQRAKEEMKWAQDLSIGRGGSSSGWF</sequence>